<dbReference type="GeneID" id="20321419"/>
<accession>A0A075AC38</accession>
<dbReference type="CTD" id="20321419"/>
<gene>
    <name evidence="1" type="ORF">T265_07240</name>
</gene>
<dbReference type="EMBL" id="KL596782">
    <property type="protein sequence ID" value="KER25254.1"/>
    <property type="molecule type" value="Genomic_DNA"/>
</dbReference>
<dbReference type="RefSeq" id="XP_009170978.1">
    <property type="nucleotide sequence ID" value="XM_009172714.1"/>
</dbReference>
<proteinExistence type="predicted"/>
<evidence type="ECO:0000313" key="2">
    <source>
        <dbReference type="Proteomes" id="UP000054324"/>
    </source>
</evidence>
<protein>
    <submittedName>
        <fullName evidence="1">Uncharacterized protein</fullName>
    </submittedName>
</protein>
<evidence type="ECO:0000313" key="1">
    <source>
        <dbReference type="EMBL" id="KER25254.1"/>
    </source>
</evidence>
<keyword evidence="2" id="KW-1185">Reference proteome</keyword>
<reference evidence="1 2" key="1">
    <citation type="submission" date="2013-11" db="EMBL/GenBank/DDBJ databases">
        <title>Opisthorchis viverrini - life in the bile duct.</title>
        <authorList>
            <person name="Young N.D."/>
            <person name="Nagarajan N."/>
            <person name="Lin S.J."/>
            <person name="Korhonen P.K."/>
            <person name="Jex A.R."/>
            <person name="Hall R.S."/>
            <person name="Safavi-Hemami H."/>
            <person name="Kaewkong W."/>
            <person name="Bertrand D."/>
            <person name="Gao S."/>
            <person name="Seet Q."/>
            <person name="Wongkham S."/>
            <person name="Teh B.T."/>
            <person name="Wongkham C."/>
            <person name="Intapan P.M."/>
            <person name="Maleewong W."/>
            <person name="Yang X."/>
            <person name="Hu M."/>
            <person name="Wang Z."/>
            <person name="Hofmann A."/>
            <person name="Sternberg P.W."/>
            <person name="Tan P."/>
            <person name="Wang J."/>
            <person name="Gasser R.B."/>
        </authorList>
    </citation>
    <scope>NUCLEOTIDE SEQUENCE [LARGE SCALE GENOMIC DNA]</scope>
</reference>
<dbReference type="KEGG" id="ovi:T265_07240"/>
<organism evidence="1 2">
    <name type="scientific">Opisthorchis viverrini</name>
    <name type="common">Southeast Asian liver fluke</name>
    <dbReference type="NCBI Taxonomy" id="6198"/>
    <lineage>
        <taxon>Eukaryota</taxon>
        <taxon>Metazoa</taxon>
        <taxon>Spiralia</taxon>
        <taxon>Lophotrochozoa</taxon>
        <taxon>Platyhelminthes</taxon>
        <taxon>Trematoda</taxon>
        <taxon>Digenea</taxon>
        <taxon>Opisthorchiida</taxon>
        <taxon>Opisthorchiata</taxon>
        <taxon>Opisthorchiidae</taxon>
        <taxon>Opisthorchis</taxon>
    </lineage>
</organism>
<name>A0A075AC38_OPIVI</name>
<dbReference type="AlphaFoldDB" id="A0A075AC38"/>
<dbReference type="Proteomes" id="UP000054324">
    <property type="component" value="Unassembled WGS sequence"/>
</dbReference>
<sequence>MWPVSMSPSMKTAMISAAEFAGKSSHFLNILWFVTWLSVKALRGIRSTGTRSTWPSQRNLCSVISSSIGVVLFLPNTIRRVSLLSTALKQANENIFVEENQFIHSFSPPYVWNSIRHVTQCSHHHHRENDISVQHRCFTAVQT</sequence>